<feature type="transmembrane region" description="Helical" evidence="1">
    <location>
        <begin position="197"/>
        <end position="214"/>
    </location>
</feature>
<accession>A0A1I7XPY8</accession>
<keyword evidence="1" id="KW-0472">Membrane</keyword>
<dbReference type="FunFam" id="1.10.8.10:FF:000003">
    <property type="entry name" value="UV excision repair protein RAD23 homolog"/>
    <property type="match status" value="1"/>
</dbReference>
<dbReference type="InterPro" id="IPR036353">
    <property type="entry name" value="XPC-bd_sf"/>
</dbReference>
<dbReference type="SUPFAM" id="SSF101238">
    <property type="entry name" value="XPC-binding domain"/>
    <property type="match status" value="1"/>
</dbReference>
<dbReference type="CDD" id="cd01805">
    <property type="entry name" value="Ubl_Rad23"/>
    <property type="match status" value="1"/>
</dbReference>
<evidence type="ECO:0000259" key="3">
    <source>
        <dbReference type="PROSITE" id="PS50053"/>
    </source>
</evidence>
<evidence type="ECO:0000256" key="1">
    <source>
        <dbReference type="SAM" id="Phobius"/>
    </source>
</evidence>
<dbReference type="GO" id="GO:0005829">
    <property type="term" value="C:cytosol"/>
    <property type="evidence" value="ECO:0007669"/>
    <property type="project" value="TreeGrafter"/>
</dbReference>
<dbReference type="SMART" id="SM00213">
    <property type="entry name" value="UBQ"/>
    <property type="match status" value="1"/>
</dbReference>
<dbReference type="Pfam" id="PF00240">
    <property type="entry name" value="ubiquitin"/>
    <property type="match status" value="1"/>
</dbReference>
<dbReference type="GO" id="GO:0070628">
    <property type="term" value="F:proteasome binding"/>
    <property type="evidence" value="ECO:0007669"/>
    <property type="project" value="TreeGrafter"/>
</dbReference>
<keyword evidence="1" id="KW-0812">Transmembrane</keyword>
<dbReference type="SUPFAM" id="SSF46934">
    <property type="entry name" value="UBA-like"/>
    <property type="match status" value="1"/>
</dbReference>
<dbReference type="GO" id="GO:0043130">
    <property type="term" value="F:ubiquitin binding"/>
    <property type="evidence" value="ECO:0007669"/>
    <property type="project" value="TreeGrafter"/>
</dbReference>
<proteinExistence type="predicted"/>
<evidence type="ECO:0000313" key="5">
    <source>
        <dbReference type="WBParaSite" id="Hba_19598"/>
    </source>
</evidence>
<keyword evidence="1" id="KW-1133">Transmembrane helix</keyword>
<dbReference type="GO" id="GO:0006289">
    <property type="term" value="P:nucleotide-excision repair"/>
    <property type="evidence" value="ECO:0007669"/>
    <property type="project" value="InterPro"/>
</dbReference>
<dbReference type="PANTHER" id="PTHR10621">
    <property type="entry name" value="UV EXCISION REPAIR PROTEIN RAD23"/>
    <property type="match status" value="1"/>
</dbReference>
<keyword evidence="4" id="KW-1185">Reference proteome</keyword>
<dbReference type="PANTHER" id="PTHR10621:SF0">
    <property type="entry name" value="UV EXCISION REPAIR PROTEIN RAD23"/>
    <property type="match status" value="1"/>
</dbReference>
<dbReference type="CDD" id="cd14280">
    <property type="entry name" value="UBA1_Rad23_like"/>
    <property type="match status" value="1"/>
</dbReference>
<dbReference type="InterPro" id="IPR029071">
    <property type="entry name" value="Ubiquitin-like_domsf"/>
</dbReference>
<dbReference type="SMART" id="SM00165">
    <property type="entry name" value="UBA"/>
    <property type="match status" value="1"/>
</dbReference>
<reference evidence="5" key="1">
    <citation type="submission" date="2016-11" db="UniProtKB">
        <authorList>
            <consortium name="WormBaseParasite"/>
        </authorList>
    </citation>
    <scope>IDENTIFICATION</scope>
</reference>
<sequence>MQTITFKTITQLSFTLDLDPKQTIADVKKQIAAEKGEDYAVELQKLIYNGKILDDATTVEQAAFDANKFIVVMLSRVSFTADQEASIEAIQGMGYPKDQVVAALRAAYWNAERAVEYLLTGIPEEETMPILVEGQEEENTEDIGSGADLAHLRDLPQLEELRALVRTNPEILPTLIQVLVLFIAYIKILPVLYFKKLFFLHVIDLHIFILHIIIL</sequence>
<dbReference type="FunFam" id="3.10.20.90:FF:000254">
    <property type="entry name" value="UV excision repair protein Rad23"/>
    <property type="match status" value="1"/>
</dbReference>
<dbReference type="GO" id="GO:0005654">
    <property type="term" value="C:nucleoplasm"/>
    <property type="evidence" value="ECO:0007669"/>
    <property type="project" value="TreeGrafter"/>
</dbReference>
<dbReference type="GO" id="GO:0003684">
    <property type="term" value="F:damaged DNA binding"/>
    <property type="evidence" value="ECO:0007669"/>
    <property type="project" value="InterPro"/>
</dbReference>
<evidence type="ECO:0000259" key="2">
    <source>
        <dbReference type="PROSITE" id="PS50030"/>
    </source>
</evidence>
<dbReference type="WBParaSite" id="Hba_19598">
    <property type="protein sequence ID" value="Hba_19598"/>
    <property type="gene ID" value="Hba_19598"/>
</dbReference>
<dbReference type="AlphaFoldDB" id="A0A1I7XPY8"/>
<dbReference type="Gene3D" id="3.10.20.90">
    <property type="entry name" value="Phosphatidylinositol 3-kinase Catalytic Subunit, Chain A, domain 1"/>
    <property type="match status" value="1"/>
</dbReference>
<dbReference type="GO" id="GO:0031593">
    <property type="term" value="F:polyubiquitin modification-dependent protein binding"/>
    <property type="evidence" value="ECO:0007669"/>
    <property type="project" value="TreeGrafter"/>
</dbReference>
<dbReference type="Pfam" id="PF00627">
    <property type="entry name" value="UBA"/>
    <property type="match status" value="1"/>
</dbReference>
<dbReference type="Pfam" id="PF09280">
    <property type="entry name" value="XPC-binding"/>
    <property type="match status" value="1"/>
</dbReference>
<dbReference type="PROSITE" id="PS50053">
    <property type="entry name" value="UBIQUITIN_2"/>
    <property type="match status" value="1"/>
</dbReference>
<dbReference type="InterPro" id="IPR009060">
    <property type="entry name" value="UBA-like_sf"/>
</dbReference>
<protein>
    <submittedName>
        <fullName evidence="5">UV excision repair protein RAD23</fullName>
    </submittedName>
</protein>
<dbReference type="InterPro" id="IPR000626">
    <property type="entry name" value="Ubiquitin-like_dom"/>
</dbReference>
<dbReference type="InterPro" id="IPR015360">
    <property type="entry name" value="XPC-bd"/>
</dbReference>
<feature type="domain" description="UBA" evidence="2">
    <location>
        <begin position="80"/>
        <end position="121"/>
    </location>
</feature>
<organism evidence="4 5">
    <name type="scientific">Heterorhabditis bacteriophora</name>
    <name type="common">Entomopathogenic nematode worm</name>
    <dbReference type="NCBI Taxonomy" id="37862"/>
    <lineage>
        <taxon>Eukaryota</taxon>
        <taxon>Metazoa</taxon>
        <taxon>Ecdysozoa</taxon>
        <taxon>Nematoda</taxon>
        <taxon>Chromadorea</taxon>
        <taxon>Rhabditida</taxon>
        <taxon>Rhabditina</taxon>
        <taxon>Rhabditomorpha</taxon>
        <taxon>Strongyloidea</taxon>
        <taxon>Heterorhabditidae</taxon>
        <taxon>Heterorhabditis</taxon>
    </lineage>
</organism>
<dbReference type="Gene3D" id="1.10.10.540">
    <property type="entry name" value="XPC-binding domain"/>
    <property type="match status" value="1"/>
</dbReference>
<dbReference type="Proteomes" id="UP000095283">
    <property type="component" value="Unplaced"/>
</dbReference>
<evidence type="ECO:0000313" key="4">
    <source>
        <dbReference type="Proteomes" id="UP000095283"/>
    </source>
</evidence>
<dbReference type="Gene3D" id="1.10.8.10">
    <property type="entry name" value="DNA helicase RuvA subunit, C-terminal domain"/>
    <property type="match status" value="1"/>
</dbReference>
<dbReference type="GO" id="GO:0043161">
    <property type="term" value="P:proteasome-mediated ubiquitin-dependent protein catabolic process"/>
    <property type="evidence" value="ECO:0007669"/>
    <property type="project" value="InterPro"/>
</dbReference>
<dbReference type="PROSITE" id="PS50030">
    <property type="entry name" value="UBA"/>
    <property type="match status" value="1"/>
</dbReference>
<feature type="domain" description="Ubiquitin-like" evidence="3">
    <location>
        <begin position="2"/>
        <end position="76"/>
    </location>
</feature>
<dbReference type="InterPro" id="IPR015940">
    <property type="entry name" value="UBA"/>
</dbReference>
<name>A0A1I7XPY8_HETBA</name>
<dbReference type="SUPFAM" id="SSF54236">
    <property type="entry name" value="Ubiquitin-like"/>
    <property type="match status" value="1"/>
</dbReference>
<feature type="transmembrane region" description="Helical" evidence="1">
    <location>
        <begin position="171"/>
        <end position="190"/>
    </location>
</feature>